<evidence type="ECO:0000313" key="4">
    <source>
        <dbReference type="EMBL" id="GAK52829.1"/>
    </source>
</evidence>
<name>A0A0S6VZW1_9BACT</name>
<dbReference type="EMBL" id="DF820459">
    <property type="protein sequence ID" value="GAK52829.1"/>
    <property type="molecule type" value="Genomic_DNA"/>
</dbReference>
<reference evidence="4" key="1">
    <citation type="journal article" date="2015" name="PeerJ">
        <title>First genomic representation of candidate bacterial phylum KSB3 points to enhanced environmental sensing as a trigger of wastewater bulking.</title>
        <authorList>
            <person name="Sekiguchi Y."/>
            <person name="Ohashi A."/>
            <person name="Parks D.H."/>
            <person name="Yamauchi T."/>
            <person name="Tyson G.W."/>
            <person name="Hugenholtz P."/>
        </authorList>
    </citation>
    <scope>NUCLEOTIDE SEQUENCE [LARGE SCALE GENOMIC DNA]</scope>
</reference>
<dbReference type="STRING" id="1499966.U14_04086"/>
<dbReference type="AlphaFoldDB" id="A0A0S6VZW1"/>
<gene>
    <name evidence="4" type="ORF">U14_04086</name>
</gene>
<dbReference type="SMART" id="SM00634">
    <property type="entry name" value="BID_1"/>
    <property type="match status" value="2"/>
</dbReference>
<evidence type="ECO:0000256" key="2">
    <source>
        <dbReference type="SAM" id="Phobius"/>
    </source>
</evidence>
<dbReference type="InterPro" id="IPR044060">
    <property type="entry name" value="Bacterial_rp_domain"/>
</dbReference>
<feature type="domain" description="Big-1" evidence="3">
    <location>
        <begin position="187"/>
        <end position="294"/>
    </location>
</feature>
<keyword evidence="5" id="KW-1185">Reference proteome</keyword>
<dbReference type="Pfam" id="PF18998">
    <property type="entry name" value="Flg_new_2"/>
    <property type="match status" value="1"/>
</dbReference>
<keyword evidence="2" id="KW-1133">Transmembrane helix</keyword>
<dbReference type="InterPro" id="IPR008964">
    <property type="entry name" value="Invasin/intimin_cell_adhesion"/>
</dbReference>
<organism evidence="4">
    <name type="scientific">Candidatus Moduliflexus flocculans</name>
    <dbReference type="NCBI Taxonomy" id="1499966"/>
    <lineage>
        <taxon>Bacteria</taxon>
        <taxon>Candidatus Moduliflexota</taxon>
        <taxon>Candidatus Moduliflexia</taxon>
        <taxon>Candidatus Moduliflexales</taxon>
        <taxon>Candidatus Moduliflexaceae</taxon>
    </lineage>
</organism>
<dbReference type="SUPFAM" id="SSF49373">
    <property type="entry name" value="Invasin/intimin cell-adhesion fragments"/>
    <property type="match status" value="2"/>
</dbReference>
<keyword evidence="2" id="KW-0812">Transmembrane</keyword>
<dbReference type="Gene3D" id="2.60.40.10">
    <property type="entry name" value="Immunoglobulins"/>
    <property type="match status" value="2"/>
</dbReference>
<dbReference type="InterPro" id="IPR013783">
    <property type="entry name" value="Ig-like_fold"/>
</dbReference>
<evidence type="ECO:0000313" key="5">
    <source>
        <dbReference type="Proteomes" id="UP000030700"/>
    </source>
</evidence>
<feature type="transmembrane region" description="Helical" evidence="2">
    <location>
        <begin position="12"/>
        <end position="31"/>
    </location>
</feature>
<evidence type="ECO:0000259" key="3">
    <source>
        <dbReference type="PROSITE" id="PS51127"/>
    </source>
</evidence>
<comment type="similarity">
    <text evidence="1">Belongs to the intimin/invasin family.</text>
</comment>
<dbReference type="PROSITE" id="PS51257">
    <property type="entry name" value="PROKAR_LIPOPROTEIN"/>
    <property type="match status" value="1"/>
</dbReference>
<dbReference type="HOGENOM" id="CLU_531753_0_0_0"/>
<dbReference type="PROSITE" id="PS51127">
    <property type="entry name" value="BIG1"/>
    <property type="match status" value="1"/>
</dbReference>
<accession>A0A0S6VZW1</accession>
<evidence type="ECO:0000256" key="1">
    <source>
        <dbReference type="ARBA" id="ARBA00010116"/>
    </source>
</evidence>
<dbReference type="Proteomes" id="UP000030700">
    <property type="component" value="Unassembled WGS sequence"/>
</dbReference>
<dbReference type="InterPro" id="IPR003344">
    <property type="entry name" value="Big_1_dom"/>
</dbReference>
<proteinExistence type="inferred from homology"/>
<keyword evidence="2" id="KW-0472">Membrane</keyword>
<sequence>MKNRNSFIKKNPLFFYGFIAILGIGLVTGIVTGCGKLNDDTGQPSTPSGTTGYSPISYGPKSTVGTFTLSMEADPTTVPADGTNYSTITVKLSNTSGIPVSGYTVKYTADKLYGWFYEPDSGQFVSEAEGLTDQNGVSVKRFYGTRSGQGVARAEVDVDEDGTADLVVSKPVTFTSGGQPSSAWPYTLELSASPSSIYANLLDYSTIIATLKDATGGSVENFTIEFEAELGYLSNDNVPPTAQTGNSKATALTNKNGSVSLYYYGARKGSAVISASVFVQDLMTSLQAKTVIKVLEGPGKPGEDVAGIAVDVKPDIQYVKADKDTGLSSEQIKITISGFVWDETGDPSLAGVRVEFSGACNGFATTKDGGAFPHEGTIECNLGVLEVGTHEASVTACVNTQKARYCDTDMAYIVVTATPPAEPTVTPTVTPTITLTVNKSGTGTITSNPTGINCGSDCTETFSQATSVTLTATPESGSSFGGWSGGGCSGTIPICTLQVSAATTVSAVFTTP</sequence>
<protein>
    <recommendedName>
        <fullName evidence="3">Big-1 domain-containing protein</fullName>
    </recommendedName>
</protein>